<protein>
    <submittedName>
        <fullName evidence="2">Uncharacterized protein</fullName>
    </submittedName>
</protein>
<feature type="transmembrane region" description="Helical" evidence="1">
    <location>
        <begin position="93"/>
        <end position="110"/>
    </location>
</feature>
<reference evidence="2" key="1">
    <citation type="submission" date="2020-10" db="EMBL/GenBank/DDBJ databases">
        <title>Taxonomic study of unclassified bacteria belonging to the class Ktedonobacteria.</title>
        <authorList>
            <person name="Yabe S."/>
            <person name="Wang C.M."/>
            <person name="Zheng Y."/>
            <person name="Sakai Y."/>
            <person name="Cavaletti L."/>
            <person name="Monciardini P."/>
            <person name="Donadio S."/>
        </authorList>
    </citation>
    <scope>NUCLEOTIDE SEQUENCE</scope>
    <source>
        <strain evidence="2">ID150040</strain>
    </source>
</reference>
<organism evidence="2 3">
    <name type="scientific">Reticulibacter mediterranei</name>
    <dbReference type="NCBI Taxonomy" id="2778369"/>
    <lineage>
        <taxon>Bacteria</taxon>
        <taxon>Bacillati</taxon>
        <taxon>Chloroflexota</taxon>
        <taxon>Ktedonobacteria</taxon>
        <taxon>Ktedonobacterales</taxon>
        <taxon>Reticulibacteraceae</taxon>
        <taxon>Reticulibacter</taxon>
    </lineage>
</organism>
<accession>A0A8J3N2J4</accession>
<keyword evidence="3" id="KW-1185">Reference proteome</keyword>
<gene>
    <name evidence="2" type="ORF">KSF_023300</name>
</gene>
<keyword evidence="1" id="KW-0472">Membrane</keyword>
<sequence length="174" mass="19988">MRVREHLLLSTAAAAVAAPWLKKDTWIPFASSILIDVDHYLWYVISHRTLSLRDALTFFNQADPPQTASMKFMHQPLFLGLLLFLAARFRSRLLFLILAGLLFHVSLDAIHITQMSRLKRTLSEEAASVCGECNRFVDELQLHTHTVTNNLLDRYNPKHFVVLCPECHELAHQK</sequence>
<evidence type="ECO:0000313" key="3">
    <source>
        <dbReference type="Proteomes" id="UP000597444"/>
    </source>
</evidence>
<keyword evidence="1" id="KW-1133">Transmembrane helix</keyword>
<comment type="caution">
    <text evidence="2">The sequence shown here is derived from an EMBL/GenBank/DDBJ whole genome shotgun (WGS) entry which is preliminary data.</text>
</comment>
<keyword evidence="1" id="KW-0812">Transmembrane</keyword>
<dbReference type="AlphaFoldDB" id="A0A8J3N2J4"/>
<name>A0A8J3N2J4_9CHLR</name>
<dbReference type="Proteomes" id="UP000597444">
    <property type="component" value="Unassembled WGS sequence"/>
</dbReference>
<proteinExistence type="predicted"/>
<evidence type="ECO:0000313" key="2">
    <source>
        <dbReference type="EMBL" id="GHO92282.1"/>
    </source>
</evidence>
<dbReference type="EMBL" id="BNJK01000001">
    <property type="protein sequence ID" value="GHO92282.1"/>
    <property type="molecule type" value="Genomic_DNA"/>
</dbReference>
<dbReference type="RefSeq" id="WP_220203124.1">
    <property type="nucleotide sequence ID" value="NZ_BNJK01000001.1"/>
</dbReference>
<evidence type="ECO:0000256" key="1">
    <source>
        <dbReference type="SAM" id="Phobius"/>
    </source>
</evidence>